<accession>A0A841Z3T5</accession>
<feature type="transmembrane region" description="Helical" evidence="1">
    <location>
        <begin position="61"/>
        <end position="84"/>
    </location>
</feature>
<protein>
    <submittedName>
        <fullName evidence="2">Uncharacterized protein</fullName>
    </submittedName>
</protein>
<keyword evidence="1" id="KW-1133">Transmembrane helix</keyword>
<proteinExistence type="predicted"/>
<reference evidence="2 3" key="1">
    <citation type="submission" date="2020-03" db="EMBL/GenBank/DDBJ databases">
        <title>Soil Listeria distribution.</title>
        <authorList>
            <person name="Liao J."/>
            <person name="Wiedmann M."/>
        </authorList>
    </citation>
    <scope>NUCLEOTIDE SEQUENCE [LARGE SCALE GENOMIC DNA]</scope>
    <source>
        <strain evidence="2 3">FSL L7-1523</strain>
    </source>
</reference>
<evidence type="ECO:0000256" key="1">
    <source>
        <dbReference type="SAM" id="Phobius"/>
    </source>
</evidence>
<feature type="transmembrane region" description="Helical" evidence="1">
    <location>
        <begin position="104"/>
        <end position="126"/>
    </location>
</feature>
<comment type="caution">
    <text evidence="2">The sequence shown here is derived from an EMBL/GenBank/DDBJ whole genome shotgun (WGS) entry which is preliminary data.</text>
</comment>
<dbReference type="EMBL" id="JAARRL010000010">
    <property type="protein sequence ID" value="MBC1500571.1"/>
    <property type="molecule type" value="Genomic_DNA"/>
</dbReference>
<dbReference type="RefSeq" id="WP_185425700.1">
    <property type="nucleotide sequence ID" value="NZ_JAARRL010000010.1"/>
</dbReference>
<sequence length="154" mass="17787">MRIKMCMDELEAKLKGITRITFGLAISIPMVMVLLAVFAPILIMVVGDRMDHDSYLLVVKIFWLVELTIYLINWIFCLRGFLWIKKFKQSEDNISTQQLRLMKVIQVALVLFIIPFTLPFAIILLGTSNKLAHGKFSINRLSGVLHEKYIMLEN</sequence>
<name>A0A841Z3T5_9LIST</name>
<keyword evidence="1" id="KW-0472">Membrane</keyword>
<feature type="transmembrane region" description="Helical" evidence="1">
    <location>
        <begin position="20"/>
        <end position="46"/>
    </location>
</feature>
<gene>
    <name evidence="2" type="ORF">HB943_08125</name>
</gene>
<dbReference type="AlphaFoldDB" id="A0A841Z3T5"/>
<dbReference type="Proteomes" id="UP000564536">
    <property type="component" value="Unassembled WGS sequence"/>
</dbReference>
<evidence type="ECO:0000313" key="3">
    <source>
        <dbReference type="Proteomes" id="UP000564536"/>
    </source>
</evidence>
<keyword evidence="1" id="KW-0812">Transmembrane</keyword>
<organism evidence="2 3">
    <name type="scientific">Listeria weihenstephanensis</name>
    <dbReference type="NCBI Taxonomy" id="1006155"/>
    <lineage>
        <taxon>Bacteria</taxon>
        <taxon>Bacillati</taxon>
        <taxon>Bacillota</taxon>
        <taxon>Bacilli</taxon>
        <taxon>Bacillales</taxon>
        <taxon>Listeriaceae</taxon>
        <taxon>Listeria</taxon>
    </lineage>
</organism>
<evidence type="ECO:0000313" key="2">
    <source>
        <dbReference type="EMBL" id="MBC1500571.1"/>
    </source>
</evidence>